<reference evidence="1 2" key="1">
    <citation type="journal article" date="2019" name="Int. J. Syst. Evol. Microbiol.">
        <title>The Global Catalogue of Microorganisms (GCM) 10K type strain sequencing project: providing services to taxonomists for standard genome sequencing and annotation.</title>
        <authorList>
            <consortium name="The Broad Institute Genomics Platform"/>
            <consortium name="The Broad Institute Genome Sequencing Center for Infectious Disease"/>
            <person name="Wu L."/>
            <person name="Ma J."/>
        </authorList>
    </citation>
    <scope>NUCLEOTIDE SEQUENCE [LARGE SCALE GENOMIC DNA]</scope>
    <source>
        <strain evidence="1 2">JCM 3325</strain>
    </source>
</reference>
<dbReference type="Proteomes" id="UP001501231">
    <property type="component" value="Unassembled WGS sequence"/>
</dbReference>
<organism evidence="1 2">
    <name type="scientific">Actinomadura vinacea</name>
    <dbReference type="NCBI Taxonomy" id="115336"/>
    <lineage>
        <taxon>Bacteria</taxon>
        <taxon>Bacillati</taxon>
        <taxon>Actinomycetota</taxon>
        <taxon>Actinomycetes</taxon>
        <taxon>Streptosporangiales</taxon>
        <taxon>Thermomonosporaceae</taxon>
        <taxon>Actinomadura</taxon>
    </lineage>
</organism>
<name>A0ABN3KHM6_9ACTN</name>
<protein>
    <submittedName>
        <fullName evidence="1">Uncharacterized protein</fullName>
    </submittedName>
</protein>
<sequence length="169" mass="18927">MALKWLGDREGACQAFVEALRRDPWDQIARHQLEDLGGAPSEEPPPDPVWRRPYGFALLRAEVRVSNSDWDTYAWLFDSVPSACAWGDHVVGAYWEGTELESFKDLLHLEVELRAPGAAIVTHEVTGRIVRTGTRAFIIDWKSVPLPEEIASPLPAGRPIRVGGSTYFF</sequence>
<evidence type="ECO:0000313" key="1">
    <source>
        <dbReference type="EMBL" id="GAA2460272.1"/>
    </source>
</evidence>
<dbReference type="EMBL" id="BAAARW010000052">
    <property type="protein sequence ID" value="GAA2460272.1"/>
    <property type="molecule type" value="Genomic_DNA"/>
</dbReference>
<evidence type="ECO:0000313" key="2">
    <source>
        <dbReference type="Proteomes" id="UP001501231"/>
    </source>
</evidence>
<dbReference type="RefSeq" id="WP_344598845.1">
    <property type="nucleotide sequence ID" value="NZ_BAAARW010000052.1"/>
</dbReference>
<comment type="caution">
    <text evidence="1">The sequence shown here is derived from an EMBL/GenBank/DDBJ whole genome shotgun (WGS) entry which is preliminary data.</text>
</comment>
<proteinExistence type="predicted"/>
<accession>A0ABN3KHM6</accession>
<keyword evidence="2" id="KW-1185">Reference proteome</keyword>
<gene>
    <name evidence="1" type="ORF">GCM10010191_95920</name>
</gene>